<proteinExistence type="predicted"/>
<dbReference type="EMBL" id="PYSW02000038">
    <property type="protein sequence ID" value="KAG2377483.1"/>
    <property type="molecule type" value="Genomic_DNA"/>
</dbReference>
<accession>A0AA88GJX5</accession>
<keyword evidence="1" id="KW-1133">Transmembrane helix</keyword>
<protein>
    <submittedName>
        <fullName evidence="2">Uncharacterized protein</fullName>
    </submittedName>
</protein>
<feature type="transmembrane region" description="Helical" evidence="1">
    <location>
        <begin position="63"/>
        <end position="85"/>
    </location>
</feature>
<evidence type="ECO:0000313" key="2">
    <source>
        <dbReference type="EMBL" id="KAG2377483.1"/>
    </source>
</evidence>
<feature type="transmembrane region" description="Helical" evidence="1">
    <location>
        <begin position="143"/>
        <end position="174"/>
    </location>
</feature>
<name>A0AA88GJX5_NAELO</name>
<keyword evidence="3" id="KW-1185">Reference proteome</keyword>
<comment type="caution">
    <text evidence="2">The sequence shown here is derived from an EMBL/GenBank/DDBJ whole genome shotgun (WGS) entry which is preliminary data.</text>
</comment>
<organism evidence="2 3">
    <name type="scientific">Naegleria lovaniensis</name>
    <name type="common">Amoeba</name>
    <dbReference type="NCBI Taxonomy" id="51637"/>
    <lineage>
        <taxon>Eukaryota</taxon>
        <taxon>Discoba</taxon>
        <taxon>Heterolobosea</taxon>
        <taxon>Tetramitia</taxon>
        <taxon>Eutetramitia</taxon>
        <taxon>Vahlkampfiidae</taxon>
        <taxon>Naegleria</taxon>
    </lineage>
</organism>
<dbReference type="AlphaFoldDB" id="A0AA88GJX5"/>
<sequence length="195" mass="21649">MLPNTTRVNSKHRFTTISILCTMIGSIIVLLFSIGYLTSLIILTAQQKFLLEVSDKSDGKMLLAVEFSASIIFLIMSVIGIFSVIDCCSNMSSPKYFNACSYIWTISIGISWIIIFVMIGVYGSKLDKTLNSTLPKDEKDYHVLYFASILGVTSGVFLLCCLPLCCCGIGRIIVTMKNSQSTKYRPVLESDEIFD</sequence>
<keyword evidence="1" id="KW-0472">Membrane</keyword>
<evidence type="ECO:0000313" key="3">
    <source>
        <dbReference type="Proteomes" id="UP000816034"/>
    </source>
</evidence>
<dbReference type="RefSeq" id="XP_044544745.1">
    <property type="nucleotide sequence ID" value="XM_044699576.1"/>
</dbReference>
<reference evidence="2 3" key="1">
    <citation type="journal article" date="2018" name="BMC Genomics">
        <title>The genome of Naegleria lovaniensis, the basis for a comparative approach to unravel pathogenicity factors of the human pathogenic amoeba N. fowleri.</title>
        <authorList>
            <person name="Liechti N."/>
            <person name="Schurch N."/>
            <person name="Bruggmann R."/>
            <person name="Wittwer M."/>
        </authorList>
    </citation>
    <scope>NUCLEOTIDE SEQUENCE [LARGE SCALE GENOMIC DNA]</scope>
    <source>
        <strain evidence="2 3">ATCC 30569</strain>
    </source>
</reference>
<keyword evidence="1" id="KW-0812">Transmembrane</keyword>
<feature type="transmembrane region" description="Helical" evidence="1">
    <location>
        <begin position="97"/>
        <end position="123"/>
    </location>
</feature>
<dbReference type="GeneID" id="68101848"/>
<dbReference type="Proteomes" id="UP000816034">
    <property type="component" value="Unassembled WGS sequence"/>
</dbReference>
<gene>
    <name evidence="2" type="ORF">C9374_009394</name>
</gene>
<evidence type="ECO:0000256" key="1">
    <source>
        <dbReference type="SAM" id="Phobius"/>
    </source>
</evidence>
<feature type="transmembrane region" description="Helical" evidence="1">
    <location>
        <begin position="20"/>
        <end position="43"/>
    </location>
</feature>